<comment type="similarity">
    <text evidence="2">Belongs to the chromate ion transporter (CHR) (TC 2.A.51) family.</text>
</comment>
<feature type="region of interest" description="Disordered" evidence="7">
    <location>
        <begin position="218"/>
        <end position="242"/>
    </location>
</feature>
<feature type="transmembrane region" description="Helical" evidence="8">
    <location>
        <begin position="388"/>
        <end position="406"/>
    </location>
</feature>
<feature type="transmembrane region" description="Helical" evidence="8">
    <location>
        <begin position="114"/>
        <end position="136"/>
    </location>
</feature>
<dbReference type="Proteomes" id="UP000574369">
    <property type="component" value="Unassembled WGS sequence"/>
</dbReference>
<proteinExistence type="inferred from homology"/>
<dbReference type="EMBL" id="JACHXO010000003">
    <property type="protein sequence ID" value="MBB3194615.1"/>
    <property type="molecule type" value="Genomic_DNA"/>
</dbReference>
<evidence type="ECO:0000256" key="4">
    <source>
        <dbReference type="ARBA" id="ARBA00022692"/>
    </source>
</evidence>
<dbReference type="InterPro" id="IPR003370">
    <property type="entry name" value="Chromate_transpt"/>
</dbReference>
<dbReference type="PIRSF" id="PIRSF004810">
    <property type="entry name" value="ChrA"/>
    <property type="match status" value="1"/>
</dbReference>
<sequence length="454" mass="46499">MAPSLAPSVDEPPERSSEAPASSPATPPSEGPGSRPTGSALEVLRAFLVLGLTSFGGPVAHLGYFRAEFVERRRWLSEADYADLVALCQCLPGPTSSQVGMGLGLQRAGGAGALAAWVGFTMPSAVLLTLVALGVQQGSSPLVLGALHGLKLLAVAVVAQAVWAMGRSLCPDLPRKLLALIAALLVLALPSAVGQPGALVLGALAGMWALPRFGRAGTSDHPAQARQDGHTHAAASPQRSPSESLLVSRRTGWAALIAFIVLLAGLSLLAHGTDSRLWAALWICYRASALVFGGGHVVLPMLDAGFVQTGWMSAEQFLAGYGAAQAVPGPLFTFAAYLGAAVPLSGVSSAWIGAGLLLLAIFAPAWLTLMAALPFWHALRQRAGFRNALTGINAAVVGLLTAALITPVASSALHSAADVLLVAGALVLLIRLRWPPLVLVLLMAGMGGGWALIG</sequence>
<keyword evidence="5 8" id="KW-1133">Transmembrane helix</keyword>
<feature type="transmembrane region" description="Helical" evidence="8">
    <location>
        <begin position="142"/>
        <end position="165"/>
    </location>
</feature>
<dbReference type="PANTHER" id="PTHR33567:SF3">
    <property type="entry name" value="CHROMATE ION TRANSPORTER (EUROFUNG)"/>
    <property type="match status" value="1"/>
</dbReference>
<evidence type="ECO:0000256" key="8">
    <source>
        <dbReference type="SAM" id="Phobius"/>
    </source>
</evidence>
<evidence type="ECO:0000256" key="6">
    <source>
        <dbReference type="ARBA" id="ARBA00023136"/>
    </source>
</evidence>
<feature type="region of interest" description="Disordered" evidence="7">
    <location>
        <begin position="1"/>
        <end position="37"/>
    </location>
</feature>
<feature type="transmembrane region" description="Helical" evidence="8">
    <location>
        <begin position="43"/>
        <end position="65"/>
    </location>
</feature>
<keyword evidence="4 8" id="KW-0812">Transmembrane</keyword>
<accession>A0ABR6GR75</accession>
<dbReference type="PANTHER" id="PTHR33567">
    <property type="entry name" value="CHROMATE ION TRANSPORTER (EUROFUNG)"/>
    <property type="match status" value="1"/>
</dbReference>
<keyword evidence="10" id="KW-1185">Reference proteome</keyword>
<evidence type="ECO:0000256" key="1">
    <source>
        <dbReference type="ARBA" id="ARBA00004651"/>
    </source>
</evidence>
<gene>
    <name evidence="9" type="ORF">FHS28_002011</name>
</gene>
<evidence type="ECO:0000256" key="3">
    <source>
        <dbReference type="ARBA" id="ARBA00022475"/>
    </source>
</evidence>
<keyword evidence="6 8" id="KW-0472">Membrane</keyword>
<evidence type="ECO:0000256" key="7">
    <source>
        <dbReference type="SAM" id="MobiDB-lite"/>
    </source>
</evidence>
<feature type="transmembrane region" description="Helical" evidence="8">
    <location>
        <begin position="277"/>
        <end position="299"/>
    </location>
</feature>
<dbReference type="NCBIfam" id="TIGR00937">
    <property type="entry name" value="2A51"/>
    <property type="match status" value="1"/>
</dbReference>
<reference evidence="9 10" key="1">
    <citation type="submission" date="2020-08" db="EMBL/GenBank/DDBJ databases">
        <title>Genomic Encyclopedia of Type Strains, Phase III (KMG-III): the genomes of soil and plant-associated and newly described type strains.</title>
        <authorList>
            <person name="Whitman W."/>
        </authorList>
    </citation>
    <scope>NUCLEOTIDE SEQUENCE [LARGE SCALE GENOMIC DNA]</scope>
    <source>
        <strain evidence="9 10">CECT 7247</strain>
    </source>
</reference>
<keyword evidence="3" id="KW-1003">Cell membrane</keyword>
<evidence type="ECO:0000256" key="2">
    <source>
        <dbReference type="ARBA" id="ARBA00005262"/>
    </source>
</evidence>
<organism evidence="9 10">
    <name type="scientific">Roseateles terrae</name>
    <dbReference type="NCBI Taxonomy" id="431060"/>
    <lineage>
        <taxon>Bacteria</taxon>
        <taxon>Pseudomonadati</taxon>
        <taxon>Pseudomonadota</taxon>
        <taxon>Betaproteobacteria</taxon>
        <taxon>Burkholderiales</taxon>
        <taxon>Sphaerotilaceae</taxon>
        <taxon>Roseateles</taxon>
    </lineage>
</organism>
<evidence type="ECO:0000256" key="5">
    <source>
        <dbReference type="ARBA" id="ARBA00022989"/>
    </source>
</evidence>
<evidence type="ECO:0000313" key="9">
    <source>
        <dbReference type="EMBL" id="MBB3194615.1"/>
    </source>
</evidence>
<evidence type="ECO:0000313" key="10">
    <source>
        <dbReference type="Proteomes" id="UP000574369"/>
    </source>
</evidence>
<dbReference type="InterPro" id="IPR014047">
    <property type="entry name" value="Chr_Tranpt_l_chain"/>
</dbReference>
<feature type="transmembrane region" description="Helical" evidence="8">
    <location>
        <begin position="351"/>
        <end position="376"/>
    </location>
</feature>
<name>A0ABR6GR75_9BURK</name>
<comment type="caution">
    <text evidence="9">The sequence shown here is derived from an EMBL/GenBank/DDBJ whole genome shotgun (WGS) entry which is preliminary data.</text>
</comment>
<dbReference type="Pfam" id="PF02417">
    <property type="entry name" value="Chromate_transp"/>
    <property type="match status" value="2"/>
</dbReference>
<feature type="transmembrane region" description="Helical" evidence="8">
    <location>
        <begin position="437"/>
        <end position="453"/>
    </location>
</feature>
<comment type="subcellular location">
    <subcellularLocation>
        <location evidence="1">Cell membrane</location>
        <topology evidence="1">Multi-pass membrane protein</topology>
    </subcellularLocation>
</comment>
<feature type="transmembrane region" description="Helical" evidence="8">
    <location>
        <begin position="251"/>
        <end position="270"/>
    </location>
</feature>
<feature type="transmembrane region" description="Helical" evidence="8">
    <location>
        <begin position="177"/>
        <end position="210"/>
    </location>
</feature>
<protein>
    <submittedName>
        <fullName evidence="9">Chromate transporter</fullName>
    </submittedName>
</protein>